<dbReference type="KEGG" id="fjo:Fjoh_0039"/>
<dbReference type="HOGENOM" id="CLU_110658_0_0_10"/>
<evidence type="ECO:0000313" key="3">
    <source>
        <dbReference type="Proteomes" id="UP000006694"/>
    </source>
</evidence>
<dbReference type="AlphaFoldDB" id="A5FNY4"/>
<evidence type="ECO:0008006" key="4">
    <source>
        <dbReference type="Google" id="ProtNLM"/>
    </source>
</evidence>
<evidence type="ECO:0000313" key="2">
    <source>
        <dbReference type="EMBL" id="ABQ03077.1"/>
    </source>
</evidence>
<dbReference type="Proteomes" id="UP000006694">
    <property type="component" value="Chromosome"/>
</dbReference>
<dbReference type="eggNOG" id="ENOG5032RK2">
    <property type="taxonomic scope" value="Bacteria"/>
</dbReference>
<feature type="transmembrane region" description="Helical" evidence="1">
    <location>
        <begin position="6"/>
        <end position="25"/>
    </location>
</feature>
<accession>A5FNY4</accession>
<name>A5FNY4_FLAJ1</name>
<gene>
    <name evidence="2" type="ordered locus">Fjoh_0039</name>
</gene>
<dbReference type="RefSeq" id="WP_011921557.1">
    <property type="nucleotide sequence ID" value="NC_009441.1"/>
</dbReference>
<dbReference type="EMBL" id="CP000685">
    <property type="protein sequence ID" value="ABQ03077.1"/>
    <property type="molecule type" value="Genomic_DNA"/>
</dbReference>
<protein>
    <recommendedName>
        <fullName evidence="4">YhhN-like protein</fullName>
    </recommendedName>
</protein>
<feature type="transmembrane region" description="Helical" evidence="1">
    <location>
        <begin position="92"/>
        <end position="111"/>
    </location>
</feature>
<dbReference type="OrthoDB" id="1253476at2"/>
<organism evidence="2 3">
    <name type="scientific">Flavobacterium johnsoniae (strain ATCC 17061 / DSM 2064 / JCM 8514 / BCRC 14874 / CCUG 350202 / NBRC 14942 / NCIMB 11054 / UW101)</name>
    <name type="common">Cytophaga johnsonae</name>
    <dbReference type="NCBI Taxonomy" id="376686"/>
    <lineage>
        <taxon>Bacteria</taxon>
        <taxon>Pseudomonadati</taxon>
        <taxon>Bacteroidota</taxon>
        <taxon>Flavobacteriia</taxon>
        <taxon>Flavobacteriales</taxon>
        <taxon>Flavobacteriaceae</taxon>
        <taxon>Flavobacterium</taxon>
    </lineage>
</organism>
<reference evidence="2 3" key="1">
    <citation type="journal article" date="2009" name="Appl. Environ. Microbiol.">
        <title>Novel features of the polysaccharide-digesting gliding bacterium Flavobacterium johnsoniae as revealed by genome sequence analysis.</title>
        <authorList>
            <person name="McBride M.J."/>
            <person name="Xie G."/>
            <person name="Martens E.C."/>
            <person name="Lapidus A."/>
            <person name="Henrissat B."/>
            <person name="Rhodes R.G."/>
            <person name="Goltsman E."/>
            <person name="Wang W."/>
            <person name="Xu J."/>
            <person name="Hunnicutt D.W."/>
            <person name="Staroscik A.M."/>
            <person name="Hoover T.R."/>
            <person name="Cheng Y.Q."/>
            <person name="Stein J.L."/>
        </authorList>
    </citation>
    <scope>NUCLEOTIDE SEQUENCE [LARGE SCALE GENOMIC DNA]</scope>
    <source>
        <strain evidence="3">ATCC 17061 / DSM 2064 / JCM 8514 / BCRC 14874 / CCUG 350202 / NBRC 14942 / NCIMB 11054 / UW101</strain>
    </source>
</reference>
<feature type="transmembrane region" description="Helical" evidence="1">
    <location>
        <begin position="117"/>
        <end position="136"/>
    </location>
</feature>
<feature type="transmembrane region" description="Helical" evidence="1">
    <location>
        <begin position="178"/>
        <end position="200"/>
    </location>
</feature>
<keyword evidence="1" id="KW-1133">Transmembrane helix</keyword>
<dbReference type="STRING" id="376686.Fjoh_0039"/>
<evidence type="ECO:0000256" key="1">
    <source>
        <dbReference type="SAM" id="Phobius"/>
    </source>
</evidence>
<feature type="transmembrane region" description="Helical" evidence="1">
    <location>
        <begin position="60"/>
        <end position="80"/>
    </location>
</feature>
<feature type="transmembrane region" description="Helical" evidence="1">
    <location>
        <begin position="32"/>
        <end position="54"/>
    </location>
</feature>
<keyword evidence="1" id="KW-0812">Transmembrane</keyword>
<keyword evidence="1" id="KW-0472">Membrane</keyword>
<sequence>MIDILVYSTYFVLIVNLIAYSYSFFRKEKANVFFLCYLAFSTVMQLSMELLYHLGMTNLVVVNMFFAGQMLLLGMFYNSLTNVKSQKMFIKISLIIALLVLAIQFCMNSSVFLKFNLFEIILTNLLIVVFALFHFYNMLTEDKTYYYISVGLIFYLLASTVLYLIGNLSIGLSDDVKLLTWILNSFLVLCYQFFILFEWIKSFSKKAFSPNKTTLK</sequence>
<feature type="transmembrane region" description="Helical" evidence="1">
    <location>
        <begin position="145"/>
        <end position="166"/>
    </location>
</feature>
<dbReference type="GeneID" id="31762895"/>
<proteinExistence type="predicted"/>
<keyword evidence="3" id="KW-1185">Reference proteome</keyword>